<comment type="caution">
    <text evidence="2">The sequence shown here is derived from an EMBL/GenBank/DDBJ whole genome shotgun (WGS) entry which is preliminary data.</text>
</comment>
<reference evidence="2 3" key="1">
    <citation type="submission" date="2016-12" db="EMBL/GenBank/DDBJ databases">
        <title>The genomes of Aspergillus section Nigri reveals drivers in fungal speciation.</title>
        <authorList>
            <consortium name="DOE Joint Genome Institute"/>
            <person name="Vesth T.C."/>
            <person name="Nybo J."/>
            <person name="Theobald S."/>
            <person name="Brandl J."/>
            <person name="Frisvad J.C."/>
            <person name="Nielsen K.F."/>
            <person name="Lyhne E.K."/>
            <person name="Kogle M.E."/>
            <person name="Kuo A."/>
            <person name="Riley R."/>
            <person name="Clum A."/>
            <person name="Nolan M."/>
            <person name="Lipzen A."/>
            <person name="Salamov A."/>
            <person name="Henrissat B."/>
            <person name="Wiebenga A."/>
            <person name="De Vries R.P."/>
            <person name="Grigoriev I.V."/>
            <person name="Mortensen U.H."/>
            <person name="Andersen M.R."/>
            <person name="Baker S.E."/>
        </authorList>
    </citation>
    <scope>NUCLEOTIDE SEQUENCE [LARGE SCALE GENOMIC DNA]</scope>
    <source>
        <strain evidence="2 3">CBS 115572</strain>
    </source>
</reference>
<keyword evidence="3" id="KW-1185">Reference proteome</keyword>
<protein>
    <submittedName>
        <fullName evidence="2">Uncharacterized protein</fullName>
    </submittedName>
</protein>
<dbReference type="AlphaFoldDB" id="A0A317VFI9"/>
<keyword evidence="1" id="KW-1133">Transmembrane helix</keyword>
<name>A0A317VFI9_9EURO</name>
<accession>A0A317VFI9</accession>
<evidence type="ECO:0000313" key="3">
    <source>
        <dbReference type="Proteomes" id="UP000246702"/>
    </source>
</evidence>
<gene>
    <name evidence="2" type="ORF">BO94DRAFT_539038</name>
</gene>
<feature type="transmembrane region" description="Helical" evidence="1">
    <location>
        <begin position="20"/>
        <end position="40"/>
    </location>
</feature>
<sequence length="63" mass="7118">MIWTSITWTYASLVYDSRGILLLSLLVPVPSPVYIALLMCHKDQGQALDAKLHGLRQVVRVCY</sequence>
<keyword evidence="1" id="KW-0472">Membrane</keyword>
<proteinExistence type="predicted"/>
<evidence type="ECO:0000313" key="2">
    <source>
        <dbReference type="EMBL" id="PWY73153.1"/>
    </source>
</evidence>
<dbReference type="RefSeq" id="XP_025463418.1">
    <property type="nucleotide sequence ID" value="XM_025612619.1"/>
</dbReference>
<keyword evidence="1" id="KW-0812">Transmembrane</keyword>
<organism evidence="2 3">
    <name type="scientific">Aspergillus sclerotioniger CBS 115572</name>
    <dbReference type="NCBI Taxonomy" id="1450535"/>
    <lineage>
        <taxon>Eukaryota</taxon>
        <taxon>Fungi</taxon>
        <taxon>Dikarya</taxon>
        <taxon>Ascomycota</taxon>
        <taxon>Pezizomycotina</taxon>
        <taxon>Eurotiomycetes</taxon>
        <taxon>Eurotiomycetidae</taxon>
        <taxon>Eurotiales</taxon>
        <taxon>Aspergillaceae</taxon>
        <taxon>Aspergillus</taxon>
        <taxon>Aspergillus subgen. Circumdati</taxon>
    </lineage>
</organism>
<dbReference type="GeneID" id="37114762"/>
<dbReference type="Proteomes" id="UP000246702">
    <property type="component" value="Unassembled WGS sequence"/>
</dbReference>
<evidence type="ECO:0000256" key="1">
    <source>
        <dbReference type="SAM" id="Phobius"/>
    </source>
</evidence>
<dbReference type="EMBL" id="MSFK01000032">
    <property type="protein sequence ID" value="PWY73153.1"/>
    <property type="molecule type" value="Genomic_DNA"/>
</dbReference>